<keyword evidence="2" id="KW-0805">Transcription regulation</keyword>
<dbReference type="PROSITE" id="PS50977">
    <property type="entry name" value="HTH_TETR_2"/>
    <property type="match status" value="1"/>
</dbReference>
<protein>
    <submittedName>
        <fullName evidence="8">TetR family transcriptional regulator</fullName>
    </submittedName>
</protein>
<dbReference type="Proteomes" id="UP000503540">
    <property type="component" value="Chromosome"/>
</dbReference>
<feature type="region of interest" description="Disordered" evidence="6">
    <location>
        <begin position="1"/>
        <end position="64"/>
    </location>
</feature>
<dbReference type="PRINTS" id="PR00455">
    <property type="entry name" value="HTHTETR"/>
</dbReference>
<feature type="domain" description="HTH tetR-type" evidence="7">
    <location>
        <begin position="66"/>
        <end position="126"/>
    </location>
</feature>
<gene>
    <name evidence="8" type="ORF">F5544_14440</name>
</gene>
<dbReference type="Gene3D" id="1.10.357.10">
    <property type="entry name" value="Tetracycline Repressor, domain 2"/>
    <property type="match status" value="1"/>
</dbReference>
<organism evidence="8 9">
    <name type="scientific">Nocardia arthritidis</name>
    <dbReference type="NCBI Taxonomy" id="228602"/>
    <lineage>
        <taxon>Bacteria</taxon>
        <taxon>Bacillati</taxon>
        <taxon>Actinomycetota</taxon>
        <taxon>Actinomycetes</taxon>
        <taxon>Mycobacteriales</taxon>
        <taxon>Nocardiaceae</taxon>
        <taxon>Nocardia</taxon>
    </lineage>
</organism>
<dbReference type="Pfam" id="PF13977">
    <property type="entry name" value="TetR_C_6"/>
    <property type="match status" value="1"/>
</dbReference>
<evidence type="ECO:0000256" key="6">
    <source>
        <dbReference type="SAM" id="MobiDB-lite"/>
    </source>
</evidence>
<evidence type="ECO:0000256" key="3">
    <source>
        <dbReference type="ARBA" id="ARBA00023125"/>
    </source>
</evidence>
<dbReference type="EMBL" id="CP046172">
    <property type="protein sequence ID" value="QIS10773.1"/>
    <property type="molecule type" value="Genomic_DNA"/>
</dbReference>
<reference evidence="8 9" key="1">
    <citation type="journal article" date="2019" name="ACS Chem. Biol.">
        <title>Identification and Mobilization of a Cryptic Antibiotic Biosynthesis Gene Locus from a Human-Pathogenic Nocardia Isolate.</title>
        <authorList>
            <person name="Herisse M."/>
            <person name="Ishida K."/>
            <person name="Porter J.L."/>
            <person name="Howden B."/>
            <person name="Hertweck C."/>
            <person name="Stinear T.P."/>
            <person name="Pidot S.J."/>
        </authorList>
    </citation>
    <scope>NUCLEOTIDE SEQUENCE [LARGE SCALE GENOMIC DNA]</scope>
    <source>
        <strain evidence="8 9">AUSMDU00012717</strain>
    </source>
</reference>
<evidence type="ECO:0000256" key="2">
    <source>
        <dbReference type="ARBA" id="ARBA00023015"/>
    </source>
</evidence>
<dbReference type="InterPro" id="IPR039538">
    <property type="entry name" value="BetI_C"/>
</dbReference>
<evidence type="ECO:0000259" key="7">
    <source>
        <dbReference type="PROSITE" id="PS50977"/>
    </source>
</evidence>
<dbReference type="SUPFAM" id="SSF48498">
    <property type="entry name" value="Tetracyclin repressor-like, C-terminal domain"/>
    <property type="match status" value="1"/>
</dbReference>
<keyword evidence="4" id="KW-0804">Transcription</keyword>
<dbReference type="InterPro" id="IPR009057">
    <property type="entry name" value="Homeodomain-like_sf"/>
</dbReference>
<dbReference type="SUPFAM" id="SSF46689">
    <property type="entry name" value="Homeodomain-like"/>
    <property type="match status" value="1"/>
</dbReference>
<dbReference type="GO" id="GO:0003700">
    <property type="term" value="F:DNA-binding transcription factor activity"/>
    <property type="evidence" value="ECO:0007669"/>
    <property type="project" value="TreeGrafter"/>
</dbReference>
<feature type="DNA-binding region" description="H-T-H motif" evidence="5">
    <location>
        <begin position="89"/>
        <end position="108"/>
    </location>
</feature>
<keyword evidence="9" id="KW-1185">Reference proteome</keyword>
<dbReference type="InterPro" id="IPR036271">
    <property type="entry name" value="Tet_transcr_reg_TetR-rel_C_sf"/>
</dbReference>
<evidence type="ECO:0000256" key="5">
    <source>
        <dbReference type="PROSITE-ProRule" id="PRU00335"/>
    </source>
</evidence>
<dbReference type="InterPro" id="IPR050109">
    <property type="entry name" value="HTH-type_TetR-like_transc_reg"/>
</dbReference>
<evidence type="ECO:0000313" key="8">
    <source>
        <dbReference type="EMBL" id="QIS10773.1"/>
    </source>
</evidence>
<evidence type="ECO:0000256" key="1">
    <source>
        <dbReference type="ARBA" id="ARBA00022491"/>
    </source>
</evidence>
<dbReference type="GO" id="GO:0000976">
    <property type="term" value="F:transcription cis-regulatory region binding"/>
    <property type="evidence" value="ECO:0007669"/>
    <property type="project" value="TreeGrafter"/>
</dbReference>
<dbReference type="KEGG" id="nah:F5544_14440"/>
<proteinExistence type="predicted"/>
<dbReference type="AlphaFoldDB" id="A0A6G9YCN6"/>
<dbReference type="PANTHER" id="PTHR30055:SF229">
    <property type="entry name" value="HTH-TYPE TRANSCRIPTIONAL REPRESSOR RV1474C"/>
    <property type="match status" value="1"/>
</dbReference>
<accession>A0A6G9YCN6</accession>
<evidence type="ECO:0000256" key="4">
    <source>
        <dbReference type="ARBA" id="ARBA00023163"/>
    </source>
</evidence>
<sequence length="258" mass="28511">MDVRPGPGPARRIPGRPRIRADMGAVDGRGRRSVLSPARSRRPRLRAVPGGAGADRMPRLTPATERERRRRIIDAALDCFAERGLHATTMQDICRRSGLSPGAVYCWYPSKEAIIDAVADERHRHERELLETALRAADPRTALRTFLDAYFDWLADPAEQRRRRVSVLVWAESLVNERMRPGVDEGIAQRTMALDAIRSGQAAGVITGRADADAITRIALALIQGFILQQAWEPDIDIAGYRRALDLVVEAVAPAAGQ</sequence>
<dbReference type="InterPro" id="IPR001647">
    <property type="entry name" value="HTH_TetR"/>
</dbReference>
<dbReference type="PANTHER" id="PTHR30055">
    <property type="entry name" value="HTH-TYPE TRANSCRIPTIONAL REGULATOR RUTR"/>
    <property type="match status" value="1"/>
</dbReference>
<dbReference type="Pfam" id="PF00440">
    <property type="entry name" value="TetR_N"/>
    <property type="match status" value="1"/>
</dbReference>
<evidence type="ECO:0000313" key="9">
    <source>
        <dbReference type="Proteomes" id="UP000503540"/>
    </source>
</evidence>
<keyword evidence="1" id="KW-0678">Repressor</keyword>
<keyword evidence="3 5" id="KW-0238">DNA-binding</keyword>
<name>A0A6G9YCN6_9NOCA</name>